<comment type="caution">
    <text evidence="1">The sequence shown here is derived from an EMBL/GenBank/DDBJ whole genome shotgun (WGS) entry which is preliminary data.</text>
</comment>
<dbReference type="Proteomes" id="UP000091857">
    <property type="component" value="Chromosome 6"/>
</dbReference>
<evidence type="ECO:0000313" key="2">
    <source>
        <dbReference type="Proteomes" id="UP000091857"/>
    </source>
</evidence>
<protein>
    <submittedName>
        <fullName evidence="1">Uncharacterized protein</fullName>
    </submittedName>
</protein>
<name>A0ACB7HID0_MANES</name>
<proteinExistence type="predicted"/>
<reference evidence="2" key="1">
    <citation type="journal article" date="2016" name="Nat. Biotechnol.">
        <title>Sequencing wild and cultivated cassava and related species reveals extensive interspecific hybridization and genetic diversity.</title>
        <authorList>
            <person name="Bredeson J.V."/>
            <person name="Lyons J.B."/>
            <person name="Prochnik S.E."/>
            <person name="Wu G.A."/>
            <person name="Ha C.M."/>
            <person name="Edsinger-Gonzales E."/>
            <person name="Grimwood J."/>
            <person name="Schmutz J."/>
            <person name="Rabbi I.Y."/>
            <person name="Egesi C."/>
            <person name="Nauluvula P."/>
            <person name="Lebot V."/>
            <person name="Ndunguru J."/>
            <person name="Mkamilo G."/>
            <person name="Bart R.S."/>
            <person name="Setter T.L."/>
            <person name="Gleadow R.M."/>
            <person name="Kulakow P."/>
            <person name="Ferguson M.E."/>
            <person name="Rounsley S."/>
            <person name="Rokhsar D.S."/>
        </authorList>
    </citation>
    <scope>NUCLEOTIDE SEQUENCE [LARGE SCALE GENOMIC DNA]</scope>
    <source>
        <strain evidence="2">cv. AM560-2</strain>
    </source>
</reference>
<dbReference type="EMBL" id="CM004392">
    <property type="protein sequence ID" value="KAG8651704.1"/>
    <property type="molecule type" value="Genomic_DNA"/>
</dbReference>
<gene>
    <name evidence="1" type="ORF">MANES_06G014601v8</name>
</gene>
<evidence type="ECO:0000313" key="1">
    <source>
        <dbReference type="EMBL" id="KAG8651704.1"/>
    </source>
</evidence>
<sequence>MEGTNKSSSLSGFIVNEKRTEANFDSWKECLKNYLIGQGLWDVVSGKYVEPSTNVSNYMDWEKKNSLALHAIQISCDEIIFSNLMMKDPAKIKSAKFVWDHLAERQVKVMRYDKEDTRKILKHNALYMAVEKGEWATVKRLLSRNPNDVRAKITLIGQTALHVAVSAGKSDIVKELVKIMTKEDLEIENHFGNTAFALAAMNGSTDMAEIMLEKNKDLIEIKNKYNRQLPVVTASLYSNREIVGFLLDNTPFEVLAPHENDKNGATLLNCLIADEIYDLALILLKRYPRLAFIEDIHKNYTITLLANKHSAFLSGSKLKFWQRWLYSCIREENELPSQEASDEENVYKPYWPYSSQKGFILQRTKSLRELKSKHAKARQLLELIFKEMPRLSNEELEKVGLHQVIYDAIKCGLIEFIQDLIHSNPDVIWWADQKGRTLFSYAIILRQEKIFNIIYELGTKMHTIVIWRDVFNNNFLHLAAKLPPSSQLDRLPGAALQMQKELQWFKEIEELVPSKYKERVNENGETPSALFVKEHSELVKEGERWIKNTVAQCMAVAILVASVMVTSTFQFPGGNDENGFPKLLSYDPFLAFSISNALSLFSASTSVLIFLGILASRYAQEDFLETLPRKLIFGLSSLFFSTLTMMIAFGFSIFIFEEKKSSILAIPLSILSFIPVVFFIFVLFPLLFQMVIHKHKRLSFFGKPKRSANYI</sequence>
<accession>A0ACB7HID0</accession>
<organism evidence="1 2">
    <name type="scientific">Manihot esculenta</name>
    <name type="common">Cassava</name>
    <name type="synonym">Jatropha manihot</name>
    <dbReference type="NCBI Taxonomy" id="3983"/>
    <lineage>
        <taxon>Eukaryota</taxon>
        <taxon>Viridiplantae</taxon>
        <taxon>Streptophyta</taxon>
        <taxon>Embryophyta</taxon>
        <taxon>Tracheophyta</taxon>
        <taxon>Spermatophyta</taxon>
        <taxon>Magnoliopsida</taxon>
        <taxon>eudicotyledons</taxon>
        <taxon>Gunneridae</taxon>
        <taxon>Pentapetalae</taxon>
        <taxon>rosids</taxon>
        <taxon>fabids</taxon>
        <taxon>Malpighiales</taxon>
        <taxon>Euphorbiaceae</taxon>
        <taxon>Crotonoideae</taxon>
        <taxon>Manihoteae</taxon>
        <taxon>Manihot</taxon>
    </lineage>
</organism>
<keyword evidence="2" id="KW-1185">Reference proteome</keyword>